<accession>A0ABT3IKP7</accession>
<dbReference type="InterPro" id="IPR019432">
    <property type="entry name" value="Acyltransferase_MbtK/IucB-like"/>
</dbReference>
<dbReference type="PANTHER" id="PTHR31438">
    <property type="entry name" value="LYSINE N-ACYLTRANSFERASE C17G9.06C-RELATED"/>
    <property type="match status" value="1"/>
</dbReference>
<evidence type="ECO:0000259" key="2">
    <source>
        <dbReference type="SMART" id="SM01006"/>
    </source>
</evidence>
<reference evidence="3 4" key="1">
    <citation type="submission" date="2022-10" db="EMBL/GenBank/DDBJ databases">
        <title>Chitinophaga nivalis PC15 sp. nov., isolated from Pyeongchang county, South Korea.</title>
        <authorList>
            <person name="Trinh H.N."/>
        </authorList>
    </citation>
    <scope>NUCLEOTIDE SEQUENCE [LARGE SCALE GENOMIC DNA]</scope>
    <source>
        <strain evidence="3 4">PC14</strain>
    </source>
</reference>
<dbReference type="SUPFAM" id="SSF55729">
    <property type="entry name" value="Acyl-CoA N-acyltransferases (Nat)"/>
    <property type="match status" value="1"/>
</dbReference>
<evidence type="ECO:0000256" key="1">
    <source>
        <dbReference type="ARBA" id="ARBA00004924"/>
    </source>
</evidence>
<protein>
    <submittedName>
        <fullName evidence="3">Acetyltransferase</fullName>
    </submittedName>
</protein>
<dbReference type="Gene3D" id="3.40.630.30">
    <property type="match status" value="1"/>
</dbReference>
<keyword evidence="4" id="KW-1185">Reference proteome</keyword>
<organism evidence="3 4">
    <name type="scientific">Chitinophaga nivalis</name>
    <dbReference type="NCBI Taxonomy" id="2991709"/>
    <lineage>
        <taxon>Bacteria</taxon>
        <taxon>Pseudomonadati</taxon>
        <taxon>Bacteroidota</taxon>
        <taxon>Chitinophagia</taxon>
        <taxon>Chitinophagales</taxon>
        <taxon>Chitinophagaceae</taxon>
        <taxon>Chitinophaga</taxon>
    </lineage>
</organism>
<sequence length="210" mass="24222">MPHDFLTHSHVLPSLLNPEAHAFFKKEIPALGTFVMQPLQCPADIPVIHHWLNQDYAAFWQLQQTSAETINNIYTEMIGSSHTHPYLGRLHDQPAFLVEFYDASKDRIGEYYDVQPGDFGFHILMSPPVQPIKNFTWHVFTMIIEVLFSYPTVKRLIVEPDTRNEKIHVLNKRAGFVYQHEIKLPEKTAHLAFLTREAYQHALAAASFVS</sequence>
<dbReference type="EMBL" id="JAPDNS010000001">
    <property type="protein sequence ID" value="MCW3484542.1"/>
    <property type="molecule type" value="Genomic_DNA"/>
</dbReference>
<dbReference type="InterPro" id="IPR016181">
    <property type="entry name" value="Acyl_CoA_acyltransferase"/>
</dbReference>
<name>A0ABT3IKP7_9BACT</name>
<evidence type="ECO:0000313" key="4">
    <source>
        <dbReference type="Proteomes" id="UP001207742"/>
    </source>
</evidence>
<comment type="pathway">
    <text evidence="1">Siderophore biosynthesis.</text>
</comment>
<gene>
    <name evidence="3" type="ORF">OL497_11595</name>
</gene>
<dbReference type="PANTHER" id="PTHR31438:SF1">
    <property type="entry name" value="LYSINE N-ACYLTRANSFERASE C17G9.06C-RELATED"/>
    <property type="match status" value="1"/>
</dbReference>
<dbReference type="Proteomes" id="UP001207742">
    <property type="component" value="Unassembled WGS sequence"/>
</dbReference>
<dbReference type="RefSeq" id="WP_264730243.1">
    <property type="nucleotide sequence ID" value="NZ_JAPDNR010000001.1"/>
</dbReference>
<comment type="caution">
    <text evidence="3">The sequence shown here is derived from an EMBL/GenBank/DDBJ whole genome shotgun (WGS) entry which is preliminary data.</text>
</comment>
<dbReference type="SMART" id="SM01006">
    <property type="entry name" value="AlcB"/>
    <property type="match status" value="1"/>
</dbReference>
<evidence type="ECO:0000313" key="3">
    <source>
        <dbReference type="EMBL" id="MCW3484542.1"/>
    </source>
</evidence>
<feature type="domain" description="Acyltransferase MbtK/IucB-like conserved" evidence="2">
    <location>
        <begin position="37"/>
        <end position="84"/>
    </location>
</feature>
<dbReference type="Pfam" id="PF13523">
    <property type="entry name" value="Acetyltransf_8"/>
    <property type="match status" value="1"/>
</dbReference>
<proteinExistence type="predicted"/>